<dbReference type="GO" id="GO:0008241">
    <property type="term" value="F:peptidyl-dipeptidase activity"/>
    <property type="evidence" value="ECO:0007669"/>
    <property type="project" value="InterPro"/>
</dbReference>
<proteinExistence type="inferred from homology"/>
<dbReference type="AlphaFoldDB" id="A0AAW1TZ45"/>
<dbReference type="Pfam" id="PF01401">
    <property type="entry name" value="Peptidase_M2"/>
    <property type="match status" value="1"/>
</dbReference>
<evidence type="ECO:0000256" key="9">
    <source>
        <dbReference type="PIRSR" id="PIRSR601548-3"/>
    </source>
</evidence>
<dbReference type="PANTHER" id="PTHR10514">
    <property type="entry name" value="ANGIOTENSIN-CONVERTING ENZYME"/>
    <property type="match status" value="1"/>
</dbReference>
<reference evidence="15 16" key="1">
    <citation type="submission" date="2023-03" db="EMBL/GenBank/DDBJ databases">
        <title>Genome insight into feeding habits of ladybird beetles.</title>
        <authorList>
            <person name="Li H.-S."/>
            <person name="Huang Y.-H."/>
            <person name="Pang H."/>
        </authorList>
    </citation>
    <scope>NUCLEOTIDE SEQUENCE [LARGE SCALE GENOMIC DNA]</scope>
    <source>
        <strain evidence="15">SYSU_2023b</strain>
        <tissue evidence="15">Whole body</tissue>
    </source>
</reference>
<evidence type="ECO:0000256" key="8">
    <source>
        <dbReference type="PIRSR" id="PIRSR601548-2"/>
    </source>
</evidence>
<dbReference type="SUPFAM" id="SSF55486">
    <property type="entry name" value="Metalloproteases ('zincins'), catalytic domain"/>
    <property type="match status" value="1"/>
</dbReference>
<dbReference type="PROSITE" id="PS52011">
    <property type="entry name" value="PEPTIDASE_M2"/>
    <property type="match status" value="1"/>
</dbReference>
<keyword evidence="14" id="KW-0645">Protease</keyword>
<feature type="binding site" evidence="9">
    <location>
        <position position="398"/>
    </location>
    <ligand>
        <name>Zn(2+)</name>
        <dbReference type="ChEBI" id="CHEBI:29105"/>
        <label>1</label>
        <note>catalytic</note>
    </ligand>
</feature>
<keyword evidence="16" id="KW-1185">Reference proteome</keyword>
<accession>A0AAW1TZ45</accession>
<organism evidence="15 16">
    <name type="scientific">Henosepilachna vigintioctopunctata</name>
    <dbReference type="NCBI Taxonomy" id="420089"/>
    <lineage>
        <taxon>Eukaryota</taxon>
        <taxon>Metazoa</taxon>
        <taxon>Ecdysozoa</taxon>
        <taxon>Arthropoda</taxon>
        <taxon>Hexapoda</taxon>
        <taxon>Insecta</taxon>
        <taxon>Pterygota</taxon>
        <taxon>Neoptera</taxon>
        <taxon>Endopterygota</taxon>
        <taxon>Coleoptera</taxon>
        <taxon>Polyphaga</taxon>
        <taxon>Cucujiformia</taxon>
        <taxon>Coccinelloidea</taxon>
        <taxon>Coccinellidae</taxon>
        <taxon>Epilachninae</taxon>
        <taxon>Epilachnini</taxon>
        <taxon>Henosepilachna</taxon>
    </lineage>
</organism>
<evidence type="ECO:0000256" key="1">
    <source>
        <dbReference type="ARBA" id="ARBA00008139"/>
    </source>
</evidence>
<keyword evidence="3 10" id="KW-1015">Disulfide bond</keyword>
<dbReference type="CDD" id="cd06461">
    <property type="entry name" value="M2_ACE"/>
    <property type="match status" value="1"/>
</dbReference>
<feature type="binding site" evidence="12">
    <location>
        <position position="394"/>
    </location>
    <ligand>
        <name>Zn(2+)</name>
        <dbReference type="ChEBI" id="CHEBI:29105"/>
        <label>2</label>
        <note>catalytic</note>
    </ligand>
</feature>
<dbReference type="EC" id="3.4.-.-" evidence="14"/>
<evidence type="ECO:0000256" key="13">
    <source>
        <dbReference type="PROSITE-ProRule" id="PRU01355"/>
    </source>
</evidence>
<dbReference type="EMBL" id="JARQZJ010000031">
    <property type="protein sequence ID" value="KAK9873973.1"/>
    <property type="molecule type" value="Genomic_DNA"/>
</dbReference>
<dbReference type="GO" id="GO:0006508">
    <property type="term" value="P:proteolysis"/>
    <property type="evidence" value="ECO:0007669"/>
    <property type="project" value="UniProtKB-KW"/>
</dbReference>
<keyword evidence="14" id="KW-0121">Carboxypeptidase</keyword>
<feature type="binding site" evidence="12">
    <location>
        <position position="398"/>
    </location>
    <ligand>
        <name>Zn(2+)</name>
        <dbReference type="ChEBI" id="CHEBI:29105"/>
        <label>2</label>
        <note>catalytic</note>
    </ligand>
</feature>
<keyword evidence="9 14" id="KW-0862">Zinc</keyword>
<sequence>MVLSRSGKRSAIQCLVQSLCVFLNFDILNIFGVQAEPNLQGINTNLGDALQFLREFDSEASRLCFTVGTSQWTYATNMTDFNKRRMVEEQTIKAKFERITWNKASSFDWSRITDPMARRHLKLLLIGKRGGLPDEKYNEIYHLISEMKDIYSNVRVCPFDDNYTNNRIYCDIDLEGVSKIMEKSRNPLELAYIWKEWHDKAGPPMKNKFMRYIELANQAAKINGFQDAGEEMRYAYEDRNFEDEISESFQRLQPLYKELFTYVRKKLFKRYGPSVVRLEGPLPAHILGNIWAQEWSHIEEIVTPYPDIKTIDVTHEMRRQGFTPLRMFQMSEEFFTSLGLKPMPPEFWKDSMIEKPVNRKVQCSASAWDFCNRIDYRIKQCTEVGMQDLISTHHEMAHIQYYLYYAKQPYLYRNGANEGFHEGVSNAISLSVYNPTHLHLVGLFNNDTIDYETNIKFLFGMALKKVAYASFAYLVDLWRYEIFRNGVSNMNSDWWELRTKFQGIVPPITRNEQHLDPATKRHIAADIPYMKYYVALLLEFQIFDALCTAAGHTGSLHNCDIYRSREAGRLLSDALSLGKSKHWKEVLRLLTRGKTDKISADAMIKYFQPLYIWLKVQNKNEKIVGWITKQEDAALFQPLVSSNSNQNLTADNYIINIIIVYSLLPIFRK</sequence>
<feature type="active site" description="Proton donor 2" evidence="7">
    <location>
        <position position="522"/>
    </location>
</feature>
<feature type="binding site" evidence="12">
    <location>
        <position position="422"/>
    </location>
    <ligand>
        <name>Zn(2+)</name>
        <dbReference type="ChEBI" id="CHEBI:29105"/>
        <label>2</label>
        <note>catalytic</note>
    </ligand>
</feature>
<comment type="cofactor">
    <cofactor evidence="14">
        <name>Zn(2+)</name>
        <dbReference type="ChEBI" id="CHEBI:29105"/>
    </cofactor>
    <text evidence="14">Binds 1 zinc ion per subunit.</text>
</comment>
<keyword evidence="9 14" id="KW-0479">Metal-binding</keyword>
<gene>
    <name evidence="15" type="ORF">WA026_002324</name>
</gene>
<feature type="disulfide bond" evidence="10">
    <location>
        <begin position="547"/>
        <end position="559"/>
    </location>
</feature>
<dbReference type="PANTHER" id="PTHR10514:SF45">
    <property type="entry name" value="ANGIOTENSIN-CONVERTING ENZYME"/>
    <property type="match status" value="1"/>
</dbReference>
<comment type="caution">
    <text evidence="15">The sequence shown here is derived from an EMBL/GenBank/DDBJ whole genome shotgun (WGS) entry which is preliminary data.</text>
</comment>
<feature type="glycosylation site" description="N-linked (GlcNAc...) asparagine" evidence="6">
    <location>
        <position position="77"/>
    </location>
</feature>
<dbReference type="GO" id="GO:0004180">
    <property type="term" value="F:carboxypeptidase activity"/>
    <property type="evidence" value="ECO:0007669"/>
    <property type="project" value="UniProtKB-KW"/>
</dbReference>
<dbReference type="GO" id="GO:0008237">
    <property type="term" value="F:metallopeptidase activity"/>
    <property type="evidence" value="ECO:0007669"/>
    <property type="project" value="UniProtKB-KW"/>
</dbReference>
<keyword evidence="14" id="KW-0482">Metalloprotease</keyword>
<keyword evidence="14" id="KW-0378">Hydrolase</keyword>
<feature type="binding site" evidence="9">
    <location>
        <position position="422"/>
    </location>
    <ligand>
        <name>Zn(2+)</name>
        <dbReference type="ChEBI" id="CHEBI:29105"/>
        <label>1</label>
        <note>catalytic</note>
    </ligand>
</feature>
<keyword evidence="2" id="KW-0732">Signal</keyword>
<dbReference type="Gene3D" id="1.10.1370.30">
    <property type="match status" value="1"/>
</dbReference>
<feature type="active site" description="Proton donor 1" evidence="5">
    <location>
        <position position="522"/>
    </location>
</feature>
<evidence type="ECO:0000256" key="4">
    <source>
        <dbReference type="ARBA" id="ARBA00023180"/>
    </source>
</evidence>
<feature type="active site" description="Proton acceptor 1" evidence="5">
    <location>
        <position position="395"/>
    </location>
</feature>
<evidence type="ECO:0000256" key="2">
    <source>
        <dbReference type="ARBA" id="ARBA00022729"/>
    </source>
</evidence>
<name>A0AAW1TZ45_9CUCU</name>
<comment type="similarity">
    <text evidence="1 13 14">Belongs to the peptidase M2 family.</text>
</comment>
<dbReference type="PRINTS" id="PR00791">
    <property type="entry name" value="PEPDIPTASEA"/>
</dbReference>
<evidence type="ECO:0000256" key="14">
    <source>
        <dbReference type="RuleBase" id="RU361144"/>
    </source>
</evidence>
<feature type="binding site" evidence="8">
    <location>
        <position position="236"/>
    </location>
    <ligand>
        <name>chloride</name>
        <dbReference type="ChEBI" id="CHEBI:17996"/>
        <label>1</label>
    </ligand>
</feature>
<dbReference type="Proteomes" id="UP001431783">
    <property type="component" value="Unassembled WGS sequence"/>
</dbReference>
<feature type="binding site" evidence="9">
    <location>
        <position position="394"/>
    </location>
    <ligand>
        <name>Zn(2+)</name>
        <dbReference type="ChEBI" id="CHEBI:29105"/>
        <label>1</label>
        <note>catalytic</note>
    </ligand>
</feature>
<evidence type="ECO:0000256" key="10">
    <source>
        <dbReference type="PIRSR" id="PIRSR601548-4"/>
    </source>
</evidence>
<feature type="active site" description="Proton acceptor 2" evidence="7">
    <location>
        <position position="395"/>
    </location>
</feature>
<dbReference type="GO" id="GO:0005886">
    <property type="term" value="C:plasma membrane"/>
    <property type="evidence" value="ECO:0007669"/>
    <property type="project" value="TreeGrafter"/>
</dbReference>
<evidence type="ECO:0000256" key="5">
    <source>
        <dbReference type="PIRSR" id="PIRSR601548-1"/>
    </source>
</evidence>
<protein>
    <recommendedName>
        <fullName evidence="14">Angiotensin-converting enzyme</fullName>
        <ecNumber evidence="14">3.4.-.-</ecNumber>
    </recommendedName>
</protein>
<dbReference type="InterPro" id="IPR001548">
    <property type="entry name" value="Peptidase_M2"/>
</dbReference>
<evidence type="ECO:0000256" key="6">
    <source>
        <dbReference type="PIRSR" id="PIRSR601548-10"/>
    </source>
</evidence>
<comment type="caution">
    <text evidence="13">Lacks conserved residue(s) required for the propagation of feature annotation.</text>
</comment>
<feature type="disulfide bond" evidence="10 13">
    <location>
        <begin position="363"/>
        <end position="381"/>
    </location>
</feature>
<evidence type="ECO:0000313" key="15">
    <source>
        <dbReference type="EMBL" id="KAK9873973.1"/>
    </source>
</evidence>
<evidence type="ECO:0000256" key="11">
    <source>
        <dbReference type="PIRSR" id="PIRSR601548-5"/>
    </source>
</evidence>
<evidence type="ECO:0000256" key="7">
    <source>
        <dbReference type="PIRSR" id="PIRSR601548-11"/>
    </source>
</evidence>
<dbReference type="GO" id="GO:0046872">
    <property type="term" value="F:metal ion binding"/>
    <property type="evidence" value="ECO:0007669"/>
    <property type="project" value="UniProtKB-KW"/>
</dbReference>
<evidence type="ECO:0000256" key="3">
    <source>
        <dbReference type="ARBA" id="ARBA00023157"/>
    </source>
</evidence>
<feature type="glycosylation site" description="N-linked (GlcNAc...) asparagine" evidence="11">
    <location>
        <position position="162"/>
    </location>
</feature>
<evidence type="ECO:0000256" key="12">
    <source>
        <dbReference type="PIRSR" id="PIRSR601548-8"/>
    </source>
</evidence>
<evidence type="ECO:0000313" key="16">
    <source>
        <dbReference type="Proteomes" id="UP001431783"/>
    </source>
</evidence>
<keyword evidence="4 6" id="KW-0325">Glycoprotein</keyword>